<gene>
    <name evidence="1" type="ORF">LCGC14_2970760</name>
</gene>
<organism evidence="1">
    <name type="scientific">marine sediment metagenome</name>
    <dbReference type="NCBI Taxonomy" id="412755"/>
    <lineage>
        <taxon>unclassified sequences</taxon>
        <taxon>metagenomes</taxon>
        <taxon>ecological metagenomes</taxon>
    </lineage>
</organism>
<dbReference type="AlphaFoldDB" id="A0A0F8ZH66"/>
<comment type="caution">
    <text evidence="1">The sequence shown here is derived from an EMBL/GenBank/DDBJ whole genome shotgun (WGS) entry which is preliminary data.</text>
</comment>
<name>A0A0F8ZH66_9ZZZZ</name>
<reference evidence="1" key="1">
    <citation type="journal article" date="2015" name="Nature">
        <title>Complex archaea that bridge the gap between prokaryotes and eukaryotes.</title>
        <authorList>
            <person name="Spang A."/>
            <person name="Saw J.H."/>
            <person name="Jorgensen S.L."/>
            <person name="Zaremba-Niedzwiedzka K."/>
            <person name="Martijn J."/>
            <person name="Lind A.E."/>
            <person name="van Eijk R."/>
            <person name="Schleper C."/>
            <person name="Guy L."/>
            <person name="Ettema T.J."/>
        </authorList>
    </citation>
    <scope>NUCLEOTIDE SEQUENCE</scope>
</reference>
<feature type="non-terminal residue" evidence="1">
    <location>
        <position position="1"/>
    </location>
</feature>
<sequence>EIIWGEQSEDDKREKIKAYSELLGKVSEGLKTNRRI</sequence>
<proteinExistence type="predicted"/>
<dbReference type="EMBL" id="LAZR01060392">
    <property type="protein sequence ID" value="KKK65774.1"/>
    <property type="molecule type" value="Genomic_DNA"/>
</dbReference>
<accession>A0A0F8ZH66</accession>
<protein>
    <submittedName>
        <fullName evidence="1">Uncharacterized protein</fullName>
    </submittedName>
</protein>
<evidence type="ECO:0000313" key="1">
    <source>
        <dbReference type="EMBL" id="KKK65774.1"/>
    </source>
</evidence>